<dbReference type="SUPFAM" id="SSF51126">
    <property type="entry name" value="Pectin lyase-like"/>
    <property type="match status" value="1"/>
</dbReference>
<dbReference type="InterPro" id="IPR011050">
    <property type="entry name" value="Pectin_lyase_fold/virulence"/>
</dbReference>
<accession>A0A2N8KI09</accession>
<dbReference type="NCBIfam" id="TIGR01414">
    <property type="entry name" value="autotrans_barl"/>
    <property type="match status" value="1"/>
</dbReference>
<dbReference type="Pfam" id="PF03797">
    <property type="entry name" value="Autotransporter"/>
    <property type="match status" value="1"/>
</dbReference>
<dbReference type="EMBL" id="POQS01000004">
    <property type="protein sequence ID" value="PND33071.1"/>
    <property type="molecule type" value="Genomic_DNA"/>
</dbReference>
<dbReference type="Gene3D" id="2.40.128.130">
    <property type="entry name" value="Autotransporter beta-domain"/>
    <property type="match status" value="1"/>
</dbReference>
<dbReference type="GO" id="GO:0019867">
    <property type="term" value="C:outer membrane"/>
    <property type="evidence" value="ECO:0007669"/>
    <property type="project" value="InterPro"/>
</dbReference>
<dbReference type="SMART" id="SM00869">
    <property type="entry name" value="Autotransporter"/>
    <property type="match status" value="1"/>
</dbReference>
<feature type="domain" description="Autotransporter" evidence="2">
    <location>
        <begin position="570"/>
        <end position="846"/>
    </location>
</feature>
<keyword evidence="4" id="KW-1185">Reference proteome</keyword>
<proteinExistence type="predicted"/>
<dbReference type="InterPro" id="IPR005546">
    <property type="entry name" value="Autotransporte_beta"/>
</dbReference>
<sequence length="846" mass="85239">MGDGTALDIGVGAAAPSLTAGSVTLGAGVAFNLSGISDASQLDQVLIDTLGGIRGDFASVSVGGFAGAVDYLSVKTRKSADGRQYLASHSLAWSAGNNLAHGTFTQANAGDRFVVATALADQAPNAATGWNGKTLTKAGAGTLVLSGENRYTGGTNIAGGALQIDRDANLGAAAGALRFSGGTLATMGSFDIARSITLAQAGRFEVAGGTELGLTGEVTGAGDLVKSGAGILRLDNAGNAYRNTRILAGTLVGNAATIRGDIDNAGTLVFEQAADASYGGAMSGTGSFVKNGAGTLGLTGDSSGYRGTTTVNGGRLAMQGRLGGSISIGAGGVLGGNGTVGSGAGSTITVAAGGVLSPGNSIGALTIDGDLAVQRGARFAVETNPAGPEADLVHVTGNAALDGGSVAHIGANGNYGLRSRYTILSADGTLSGQFDAVTSDFAFLTPSLAYDYDARRVSLELARNDTPMISAAATRNQRAAAGAIDSIGMAGGHRVYDAVAQLPDDAPLLRGAFDQLSGEIHASARTVLLQDSRYVRDAVAERLRAAAGGVGAVSAPVLASAGDGARLAPADARGPATWLQATGSWSHIDGDGNAARAKSSSGGFVMGVDTPVSEAWRLGLMAGYSRTDFDVQQRSSSGDSDNYHLGAYGGGQWGKLGLRGGLAYSWHDITTRRSVSMSGMSERLKADYDGRTAQVYADLSYRIDTPAAAIEPFANAAYVNLKTDGYRESGGAAALRGKSQTNETTYTTLGARASTDFELGGAQAAARGSLGWRHAFGDVKPVAVQAFSAGESFTVAGVPIAKNSAVVEAGLEVRINRRASFGLSYQGQLAGSAQDHGVRAGLNIRF</sequence>
<evidence type="ECO:0000313" key="3">
    <source>
        <dbReference type="EMBL" id="PND33071.1"/>
    </source>
</evidence>
<dbReference type="Gene3D" id="2.160.20.20">
    <property type="match status" value="1"/>
</dbReference>
<dbReference type="InterPro" id="IPR006315">
    <property type="entry name" value="OM_autotransptr_brl_dom"/>
</dbReference>
<protein>
    <submittedName>
        <fullName evidence="3">Autotransporter outer membrane beta-barrel domain-containing protein</fullName>
    </submittedName>
</protein>
<reference evidence="3 4" key="1">
    <citation type="submission" date="2018-01" db="EMBL/GenBank/DDBJ databases">
        <title>The draft genome of an aniline degradation strain ANB-1.</title>
        <authorList>
            <person name="Zhang L."/>
            <person name="Jiang J."/>
        </authorList>
    </citation>
    <scope>NUCLEOTIDE SEQUENCE [LARGE SCALE GENOMIC DNA]</scope>
    <source>
        <strain evidence="3 4">ANB-1</strain>
    </source>
</reference>
<dbReference type="Pfam" id="PF12951">
    <property type="entry name" value="PATR"/>
    <property type="match status" value="3"/>
</dbReference>
<organism evidence="3 4">
    <name type="scientific">Achromobacter pulmonis</name>
    <dbReference type="NCBI Taxonomy" id="1389932"/>
    <lineage>
        <taxon>Bacteria</taxon>
        <taxon>Pseudomonadati</taxon>
        <taxon>Pseudomonadota</taxon>
        <taxon>Betaproteobacteria</taxon>
        <taxon>Burkholderiales</taxon>
        <taxon>Alcaligenaceae</taxon>
        <taxon>Achromobacter</taxon>
    </lineage>
</organism>
<comment type="caution">
    <text evidence="3">The sequence shown here is derived from an EMBL/GenBank/DDBJ whole genome shotgun (WGS) entry which is preliminary data.</text>
</comment>
<evidence type="ECO:0000256" key="1">
    <source>
        <dbReference type="ARBA" id="ARBA00022729"/>
    </source>
</evidence>
<dbReference type="PROSITE" id="PS51208">
    <property type="entry name" value="AUTOTRANSPORTER"/>
    <property type="match status" value="1"/>
</dbReference>
<dbReference type="InterPro" id="IPR036709">
    <property type="entry name" value="Autotransporte_beta_dom_sf"/>
</dbReference>
<dbReference type="InterPro" id="IPR012332">
    <property type="entry name" value="Autotransporter_pectin_lyase_C"/>
</dbReference>
<keyword evidence="1" id="KW-0732">Signal</keyword>
<evidence type="ECO:0000259" key="2">
    <source>
        <dbReference type="PROSITE" id="PS51208"/>
    </source>
</evidence>
<dbReference type="NCBIfam" id="TIGR02601">
    <property type="entry name" value="autotrns_rpt"/>
    <property type="match status" value="2"/>
</dbReference>
<name>A0A2N8KI09_9BURK</name>
<dbReference type="InterPro" id="IPR051551">
    <property type="entry name" value="Autotransporter_adhesion"/>
</dbReference>
<dbReference type="PANTHER" id="PTHR35037:SF3">
    <property type="entry name" value="C-TERMINAL REGION OF AIDA-LIKE PROTEIN"/>
    <property type="match status" value="1"/>
</dbReference>
<dbReference type="AlphaFoldDB" id="A0A2N8KI09"/>
<dbReference type="Proteomes" id="UP000235994">
    <property type="component" value="Unassembled WGS sequence"/>
</dbReference>
<dbReference type="InterPro" id="IPR013425">
    <property type="entry name" value="Autotrns_rpt"/>
</dbReference>
<gene>
    <name evidence="3" type="ORF">C1I89_17700</name>
</gene>
<dbReference type="SUPFAM" id="SSF103515">
    <property type="entry name" value="Autotransporter"/>
    <property type="match status" value="1"/>
</dbReference>
<evidence type="ECO:0000313" key="4">
    <source>
        <dbReference type="Proteomes" id="UP000235994"/>
    </source>
</evidence>
<dbReference type="PANTHER" id="PTHR35037">
    <property type="entry name" value="C-TERMINAL REGION OF AIDA-LIKE PROTEIN"/>
    <property type="match status" value="1"/>
</dbReference>